<evidence type="ECO:0000313" key="2">
    <source>
        <dbReference type="Proteomes" id="UP000032303"/>
    </source>
</evidence>
<dbReference type="AlphaFoldDB" id="A0A0C5WPM5"/>
<organism evidence="1 2">
    <name type="scientific">Photobacterium gaetbulicola Gung47</name>
    <dbReference type="NCBI Taxonomy" id="658445"/>
    <lineage>
        <taxon>Bacteria</taxon>
        <taxon>Pseudomonadati</taxon>
        <taxon>Pseudomonadota</taxon>
        <taxon>Gammaproteobacteria</taxon>
        <taxon>Vibrionales</taxon>
        <taxon>Vibrionaceae</taxon>
        <taxon>Photobacterium</taxon>
    </lineage>
</organism>
<accession>A0A0C5WPM5</accession>
<name>A0A0C5WPM5_9GAMM</name>
<keyword evidence="2" id="KW-1185">Reference proteome</keyword>
<reference evidence="1 2" key="1">
    <citation type="submission" date="2013-05" db="EMBL/GenBank/DDBJ databases">
        <title>Complete genome sequence of the lipase-producing bacterium Photobacterium gaetbulicola Gung47.</title>
        <authorList>
            <person name="Kim Y.-O."/>
        </authorList>
    </citation>
    <scope>NUCLEOTIDE SEQUENCE [LARGE SCALE GENOMIC DNA]</scope>
    <source>
        <strain evidence="1 2">Gung47</strain>
    </source>
</reference>
<dbReference type="Proteomes" id="UP000032303">
    <property type="component" value="Chromosome 2"/>
</dbReference>
<dbReference type="EMBL" id="CP005974">
    <property type="protein sequence ID" value="AJR08262.1"/>
    <property type="molecule type" value="Genomic_DNA"/>
</dbReference>
<dbReference type="HOGENOM" id="CLU_1593029_0_0_6"/>
<proteinExistence type="predicted"/>
<sequence>MCRVYQRGCRQARDTVDLNVNAIFALDLINQEVKVSITRQQNDPVDIRCMLHNVQGDPDIPITLRGAITALDKGFEFDVKADTSKDILELALFFVTTMNGIGISRDNLSALGGFGPKGIVIKVTTIGVFDGVVDVLHIDKNSDFFHVYSLLVGPKGSIYLSGCNMHA</sequence>
<dbReference type="KEGG" id="pgb:H744_2c1589"/>
<evidence type="ECO:0000313" key="1">
    <source>
        <dbReference type="EMBL" id="AJR08262.1"/>
    </source>
</evidence>
<protein>
    <submittedName>
        <fullName evidence="1">Putative beta-lactamase HcpA</fullName>
    </submittedName>
</protein>
<gene>
    <name evidence="1" type="ORF">H744_2c1589</name>
</gene>